<protein>
    <submittedName>
        <fullName evidence="2">Transcription initiation factor IIA subunit 1-like</fullName>
    </submittedName>
</protein>
<dbReference type="RefSeq" id="XP_025830642.1">
    <property type="nucleotide sequence ID" value="XM_025974857.1"/>
</dbReference>
<dbReference type="InParanoid" id="A0A7F5R4A0"/>
<reference evidence="2" key="1">
    <citation type="submission" date="2025-08" db="UniProtKB">
        <authorList>
            <consortium name="RefSeq"/>
        </authorList>
    </citation>
    <scope>IDENTIFICATION</scope>
    <source>
        <tissue evidence="2">Entire body</tissue>
    </source>
</reference>
<dbReference type="GeneID" id="112904575"/>
<dbReference type="AlphaFoldDB" id="A0A7F5R4A0"/>
<dbReference type="Proteomes" id="UP000192223">
    <property type="component" value="Unplaced"/>
</dbReference>
<dbReference type="Gene3D" id="1.10.287.100">
    <property type="match status" value="1"/>
</dbReference>
<dbReference type="SUPFAM" id="SSF47396">
    <property type="entry name" value="Transcription factor IIA (TFIIA), alpha-helical domain"/>
    <property type="match status" value="1"/>
</dbReference>
<sequence>MENNKKTNLKFYQDVIEDVLLNCKKMFIEEDIDEQIIPVLNESWNLKIKNHQAVKNSNKIKTSSFEPQQHYALSLQIPKNSLVNQMVPIKVLLGKNSDPIQILIPSKLLENNQLQKILSGSLLSTIISLPKSLATDVLQQHINDLIKNENNN</sequence>
<evidence type="ECO:0000313" key="2">
    <source>
        <dbReference type="RefSeq" id="XP_025830642.1"/>
    </source>
</evidence>
<proteinExistence type="predicted"/>
<evidence type="ECO:0000313" key="1">
    <source>
        <dbReference type="Proteomes" id="UP000192223"/>
    </source>
</evidence>
<accession>A0A7F5R4A0</accession>
<keyword evidence="1" id="KW-1185">Reference proteome</keyword>
<dbReference type="KEGG" id="apln:112904575"/>
<gene>
    <name evidence="2" type="primary">LOC112904575</name>
</gene>
<organism evidence="1 2">
    <name type="scientific">Agrilus planipennis</name>
    <name type="common">Emerald ash borer</name>
    <name type="synonym">Agrilus marcopoli</name>
    <dbReference type="NCBI Taxonomy" id="224129"/>
    <lineage>
        <taxon>Eukaryota</taxon>
        <taxon>Metazoa</taxon>
        <taxon>Ecdysozoa</taxon>
        <taxon>Arthropoda</taxon>
        <taxon>Hexapoda</taxon>
        <taxon>Insecta</taxon>
        <taxon>Pterygota</taxon>
        <taxon>Neoptera</taxon>
        <taxon>Endopterygota</taxon>
        <taxon>Coleoptera</taxon>
        <taxon>Polyphaga</taxon>
        <taxon>Elateriformia</taxon>
        <taxon>Buprestoidea</taxon>
        <taxon>Buprestidae</taxon>
        <taxon>Agrilinae</taxon>
        <taxon>Agrilus</taxon>
    </lineage>
</organism>
<name>A0A7F5R4A0_AGRPL</name>